<protein>
    <submittedName>
        <fullName evidence="1">Uncharacterized protein</fullName>
    </submittedName>
</protein>
<dbReference type="AlphaFoldDB" id="A0AAV5L2S4"/>
<evidence type="ECO:0000313" key="2">
    <source>
        <dbReference type="Proteomes" id="UP001054252"/>
    </source>
</evidence>
<sequence length="49" mass="5489">MDNENQIPPLALAVSTGALIGLNPRIFNFFKEGDDYHFKELFLLPVGII</sequence>
<proteinExistence type="predicted"/>
<name>A0AAV5L2S4_9ROSI</name>
<organism evidence="1 2">
    <name type="scientific">Rubroshorea leprosula</name>
    <dbReference type="NCBI Taxonomy" id="152421"/>
    <lineage>
        <taxon>Eukaryota</taxon>
        <taxon>Viridiplantae</taxon>
        <taxon>Streptophyta</taxon>
        <taxon>Embryophyta</taxon>
        <taxon>Tracheophyta</taxon>
        <taxon>Spermatophyta</taxon>
        <taxon>Magnoliopsida</taxon>
        <taxon>eudicotyledons</taxon>
        <taxon>Gunneridae</taxon>
        <taxon>Pentapetalae</taxon>
        <taxon>rosids</taxon>
        <taxon>malvids</taxon>
        <taxon>Malvales</taxon>
        <taxon>Dipterocarpaceae</taxon>
        <taxon>Rubroshorea</taxon>
    </lineage>
</organism>
<accession>A0AAV5L2S4</accession>
<gene>
    <name evidence="1" type="ORF">SLEP1_g40103</name>
</gene>
<dbReference type="EMBL" id="BPVZ01000091">
    <property type="protein sequence ID" value="GKV31412.1"/>
    <property type="molecule type" value="Genomic_DNA"/>
</dbReference>
<dbReference type="Proteomes" id="UP001054252">
    <property type="component" value="Unassembled WGS sequence"/>
</dbReference>
<keyword evidence="2" id="KW-1185">Reference proteome</keyword>
<evidence type="ECO:0000313" key="1">
    <source>
        <dbReference type="EMBL" id="GKV31412.1"/>
    </source>
</evidence>
<reference evidence="1 2" key="1">
    <citation type="journal article" date="2021" name="Commun. Biol.">
        <title>The genome of Shorea leprosula (Dipterocarpaceae) highlights the ecological relevance of drought in aseasonal tropical rainforests.</title>
        <authorList>
            <person name="Ng K.K.S."/>
            <person name="Kobayashi M.J."/>
            <person name="Fawcett J.A."/>
            <person name="Hatakeyama M."/>
            <person name="Paape T."/>
            <person name="Ng C.H."/>
            <person name="Ang C.C."/>
            <person name="Tnah L.H."/>
            <person name="Lee C.T."/>
            <person name="Nishiyama T."/>
            <person name="Sese J."/>
            <person name="O'Brien M.J."/>
            <person name="Copetti D."/>
            <person name="Mohd Noor M.I."/>
            <person name="Ong R.C."/>
            <person name="Putra M."/>
            <person name="Sireger I.Z."/>
            <person name="Indrioko S."/>
            <person name="Kosugi Y."/>
            <person name="Izuno A."/>
            <person name="Isagi Y."/>
            <person name="Lee S.L."/>
            <person name="Shimizu K.K."/>
        </authorList>
    </citation>
    <scope>NUCLEOTIDE SEQUENCE [LARGE SCALE GENOMIC DNA]</scope>
    <source>
        <strain evidence="1">214</strain>
    </source>
</reference>
<comment type="caution">
    <text evidence="1">The sequence shown here is derived from an EMBL/GenBank/DDBJ whole genome shotgun (WGS) entry which is preliminary data.</text>
</comment>